<protein>
    <recommendedName>
        <fullName evidence="4 5">Large ribosomal subunit protein uL24</fullName>
    </recommendedName>
</protein>
<dbReference type="PANTHER" id="PTHR12903">
    <property type="entry name" value="MITOCHONDRIAL RIBOSOMAL PROTEIN L24"/>
    <property type="match status" value="1"/>
</dbReference>
<dbReference type="Gene3D" id="2.30.30.30">
    <property type="match status" value="1"/>
</dbReference>
<comment type="similarity">
    <text evidence="1 5">Belongs to the universal ribosomal protein uL24 family.</text>
</comment>
<dbReference type="CDD" id="cd06089">
    <property type="entry name" value="KOW_RPL26"/>
    <property type="match status" value="1"/>
</dbReference>
<dbReference type="NCBIfam" id="TIGR01079">
    <property type="entry name" value="rplX_bact"/>
    <property type="match status" value="1"/>
</dbReference>
<dbReference type="Pfam" id="PF00467">
    <property type="entry name" value="KOW"/>
    <property type="match status" value="1"/>
</dbReference>
<dbReference type="SMART" id="SM00739">
    <property type="entry name" value="KOW"/>
    <property type="match status" value="1"/>
</dbReference>
<evidence type="ECO:0000256" key="1">
    <source>
        <dbReference type="ARBA" id="ARBA00010618"/>
    </source>
</evidence>
<evidence type="ECO:0000313" key="8">
    <source>
        <dbReference type="Proteomes" id="UP000034212"/>
    </source>
</evidence>
<comment type="function">
    <text evidence="5">One of two assembly initiator proteins, it binds directly to the 5'-end of the 23S rRNA, where it nucleates assembly of the 50S subunit.</text>
</comment>
<name>A0A0G1TG62_9BACT</name>
<evidence type="ECO:0000256" key="4">
    <source>
        <dbReference type="ARBA" id="ARBA00035206"/>
    </source>
</evidence>
<comment type="caution">
    <text evidence="7">The sequence shown here is derived from an EMBL/GenBank/DDBJ whole genome shotgun (WGS) entry which is preliminary data.</text>
</comment>
<comment type="subunit">
    <text evidence="5">Part of the 50S ribosomal subunit.</text>
</comment>
<dbReference type="AlphaFoldDB" id="A0A0G1TG62"/>
<dbReference type="InterPro" id="IPR057264">
    <property type="entry name" value="Ribosomal_uL24_C"/>
</dbReference>
<keyword evidence="5" id="KW-0694">RNA-binding</keyword>
<dbReference type="GO" id="GO:0005840">
    <property type="term" value="C:ribosome"/>
    <property type="evidence" value="ECO:0007669"/>
    <property type="project" value="UniProtKB-KW"/>
</dbReference>
<keyword evidence="3 5" id="KW-0687">Ribonucleoprotein</keyword>
<evidence type="ECO:0000256" key="2">
    <source>
        <dbReference type="ARBA" id="ARBA00022980"/>
    </source>
</evidence>
<keyword evidence="5" id="KW-0699">rRNA-binding</keyword>
<dbReference type="PATRIC" id="fig|1618438.3.peg.224"/>
<dbReference type="InterPro" id="IPR041988">
    <property type="entry name" value="Ribosomal_uL24_KOW"/>
</dbReference>
<gene>
    <name evidence="5" type="primary">rplX</name>
    <name evidence="7" type="ORF">UY08_C0009G0018</name>
</gene>
<dbReference type="Pfam" id="PF17136">
    <property type="entry name" value="ribosomal_L24"/>
    <property type="match status" value="1"/>
</dbReference>
<feature type="domain" description="KOW" evidence="6">
    <location>
        <begin position="2"/>
        <end position="29"/>
    </location>
</feature>
<dbReference type="GO" id="GO:1990904">
    <property type="term" value="C:ribonucleoprotein complex"/>
    <property type="evidence" value="ECO:0007669"/>
    <property type="project" value="UniProtKB-KW"/>
</dbReference>
<accession>A0A0G1TG62</accession>
<dbReference type="SUPFAM" id="SSF50104">
    <property type="entry name" value="Translation proteins SH3-like domain"/>
    <property type="match status" value="1"/>
</dbReference>
<evidence type="ECO:0000256" key="5">
    <source>
        <dbReference type="HAMAP-Rule" id="MF_01326"/>
    </source>
</evidence>
<comment type="function">
    <text evidence="5">One of the proteins that surrounds the polypeptide exit tunnel on the outside of the subunit.</text>
</comment>
<dbReference type="Proteomes" id="UP000034212">
    <property type="component" value="Unassembled WGS sequence"/>
</dbReference>
<evidence type="ECO:0000259" key="6">
    <source>
        <dbReference type="SMART" id="SM00739"/>
    </source>
</evidence>
<keyword evidence="2 5" id="KW-0689">Ribosomal protein</keyword>
<sequence>MKIKKGDTIIVTLGKDRGKKGKVEKVFPKQEAVQVAGVNTYKRHMKKRDEKNPGGIVDKNRPISVSKVSVVCPSCGKPTRVGFLVTKNEKVRICRKCGKKL</sequence>
<dbReference type="InterPro" id="IPR014722">
    <property type="entry name" value="Rib_uL2_dom2"/>
</dbReference>
<dbReference type="InterPro" id="IPR005824">
    <property type="entry name" value="KOW"/>
</dbReference>
<dbReference type="HAMAP" id="MF_01326_B">
    <property type="entry name" value="Ribosomal_uL24_B"/>
    <property type="match status" value="1"/>
</dbReference>
<dbReference type="EMBL" id="LCOQ01000009">
    <property type="protein sequence ID" value="KKU80807.1"/>
    <property type="molecule type" value="Genomic_DNA"/>
</dbReference>
<dbReference type="GO" id="GO:0019843">
    <property type="term" value="F:rRNA binding"/>
    <property type="evidence" value="ECO:0007669"/>
    <property type="project" value="UniProtKB-UniRule"/>
</dbReference>
<organism evidence="7 8">
    <name type="scientific">Candidatus Gottesmanbacteria bacterium GW2011_GWA1_47_8</name>
    <dbReference type="NCBI Taxonomy" id="1618438"/>
    <lineage>
        <taxon>Bacteria</taxon>
        <taxon>Candidatus Gottesmaniibacteriota</taxon>
    </lineage>
</organism>
<dbReference type="InterPro" id="IPR003256">
    <property type="entry name" value="Ribosomal_uL24"/>
</dbReference>
<proteinExistence type="inferred from homology"/>
<evidence type="ECO:0000313" key="7">
    <source>
        <dbReference type="EMBL" id="KKU80807.1"/>
    </source>
</evidence>
<reference evidence="7 8" key="1">
    <citation type="journal article" date="2015" name="Nature">
        <title>rRNA introns, odd ribosomes, and small enigmatic genomes across a large radiation of phyla.</title>
        <authorList>
            <person name="Brown C.T."/>
            <person name="Hug L.A."/>
            <person name="Thomas B.C."/>
            <person name="Sharon I."/>
            <person name="Castelle C.J."/>
            <person name="Singh A."/>
            <person name="Wilkins M.J."/>
            <person name="Williams K.H."/>
            <person name="Banfield J.F."/>
        </authorList>
    </citation>
    <scope>NUCLEOTIDE SEQUENCE [LARGE SCALE GENOMIC DNA]</scope>
</reference>
<dbReference type="GO" id="GO:0006412">
    <property type="term" value="P:translation"/>
    <property type="evidence" value="ECO:0007669"/>
    <property type="project" value="UniProtKB-UniRule"/>
</dbReference>
<evidence type="ECO:0000256" key="3">
    <source>
        <dbReference type="ARBA" id="ARBA00023274"/>
    </source>
</evidence>
<dbReference type="GO" id="GO:0003735">
    <property type="term" value="F:structural constituent of ribosome"/>
    <property type="evidence" value="ECO:0007669"/>
    <property type="project" value="InterPro"/>
</dbReference>
<dbReference type="InterPro" id="IPR008991">
    <property type="entry name" value="Translation_prot_SH3-like_sf"/>
</dbReference>